<evidence type="ECO:0000313" key="3">
    <source>
        <dbReference type="Proteomes" id="UP000282423"/>
    </source>
</evidence>
<feature type="domain" description="Lipocalin-like" evidence="1">
    <location>
        <begin position="10"/>
        <end position="147"/>
    </location>
</feature>
<dbReference type="InterPro" id="IPR024311">
    <property type="entry name" value="Lipocalin-like"/>
</dbReference>
<protein>
    <submittedName>
        <fullName evidence="2">Lipocalin-like domain-containing protein</fullName>
    </submittedName>
</protein>
<dbReference type="Pfam" id="PF13924">
    <property type="entry name" value="Lipocalin_5"/>
    <property type="match status" value="1"/>
</dbReference>
<organism evidence="2 3">
    <name type="scientific">Sphingobacterium puteale</name>
    <dbReference type="NCBI Taxonomy" id="2420510"/>
    <lineage>
        <taxon>Bacteria</taxon>
        <taxon>Pseudomonadati</taxon>
        <taxon>Bacteroidota</taxon>
        <taxon>Sphingobacteriia</taxon>
        <taxon>Sphingobacteriales</taxon>
        <taxon>Sphingobacteriaceae</taxon>
        <taxon>Sphingobacterium</taxon>
    </lineage>
</organism>
<dbReference type="RefSeq" id="WP_121123263.1">
    <property type="nucleotide sequence ID" value="NZ_RBWS01000006.1"/>
</dbReference>
<accession>A0A420W0S4</accession>
<proteinExistence type="predicted"/>
<dbReference type="OrthoDB" id="118834at2"/>
<sequence length="156" mass="17857">MENTLFDKLIGTWTLVELVEVTLESGDISYPMGETPKGLIIYNSDGYMSAQIMNADRKNFSEEHWTGATAEEYIQEGSTYLAYSGPFAANHNEQTLSHTMYISLFPNWTGQTQNRNIHFENEYLILESGKPFLSEGKVVIHKLKWKRAENLNLKID</sequence>
<name>A0A420W0S4_9SPHI</name>
<comment type="caution">
    <text evidence="2">The sequence shown here is derived from an EMBL/GenBank/DDBJ whole genome shotgun (WGS) entry which is preliminary data.</text>
</comment>
<reference evidence="2 3" key="1">
    <citation type="submission" date="2018-10" db="EMBL/GenBank/DDBJ databases">
        <title>Sphingobacterium sp. M05W1-28.</title>
        <authorList>
            <person name="Cai H."/>
        </authorList>
    </citation>
    <scope>NUCLEOTIDE SEQUENCE [LARGE SCALE GENOMIC DNA]</scope>
    <source>
        <strain evidence="2 3">M05W1-28</strain>
    </source>
</reference>
<dbReference type="EMBL" id="RBWS01000006">
    <property type="protein sequence ID" value="RKO72164.1"/>
    <property type="molecule type" value="Genomic_DNA"/>
</dbReference>
<evidence type="ECO:0000313" key="2">
    <source>
        <dbReference type="EMBL" id="RKO72164.1"/>
    </source>
</evidence>
<dbReference type="AlphaFoldDB" id="A0A420W0S4"/>
<gene>
    <name evidence="2" type="ORF">D7322_08725</name>
</gene>
<dbReference type="Proteomes" id="UP000282423">
    <property type="component" value="Unassembled WGS sequence"/>
</dbReference>
<keyword evidence="3" id="KW-1185">Reference proteome</keyword>
<evidence type="ECO:0000259" key="1">
    <source>
        <dbReference type="Pfam" id="PF13924"/>
    </source>
</evidence>